<dbReference type="PROSITE" id="PS51184">
    <property type="entry name" value="JMJC"/>
    <property type="match status" value="1"/>
</dbReference>
<dbReference type="InterPro" id="IPR041667">
    <property type="entry name" value="Cupin_8"/>
</dbReference>
<dbReference type="InterPro" id="IPR011990">
    <property type="entry name" value="TPR-like_helical_dom_sf"/>
</dbReference>
<gene>
    <name evidence="4" type="ORF">AB1Y20_016349</name>
</gene>
<keyword evidence="5" id="KW-1185">Reference proteome</keyword>
<reference evidence="4 5" key="1">
    <citation type="journal article" date="2024" name="Science">
        <title>Giant polyketide synthase enzymes in the biosynthesis of giant marine polyether toxins.</title>
        <authorList>
            <person name="Fallon T.R."/>
            <person name="Shende V.V."/>
            <person name="Wierzbicki I.H."/>
            <person name="Pendleton A.L."/>
            <person name="Watervoot N.F."/>
            <person name="Auber R.P."/>
            <person name="Gonzalez D.J."/>
            <person name="Wisecaver J.H."/>
            <person name="Moore B.S."/>
        </authorList>
    </citation>
    <scope>NUCLEOTIDE SEQUENCE [LARGE SCALE GENOMIC DNA]</scope>
    <source>
        <strain evidence="4 5">12B1</strain>
    </source>
</reference>
<dbReference type="PANTHER" id="PTHR12480">
    <property type="entry name" value="ARGININE DEMETHYLASE AND LYSYL-HYDROXYLASE JMJD"/>
    <property type="match status" value="1"/>
</dbReference>
<feature type="domain" description="JmjC" evidence="3">
    <location>
        <begin position="258"/>
        <end position="413"/>
    </location>
</feature>
<proteinExistence type="predicted"/>
<keyword evidence="1" id="KW-0802">TPR repeat</keyword>
<dbReference type="EMBL" id="JBGBPQ010000029">
    <property type="protein sequence ID" value="KAL1496394.1"/>
    <property type="molecule type" value="Genomic_DNA"/>
</dbReference>
<accession>A0AB34IEX5</accession>
<dbReference type="Gene3D" id="2.60.120.650">
    <property type="entry name" value="Cupin"/>
    <property type="match status" value="1"/>
</dbReference>
<feature type="repeat" description="TPR" evidence="1">
    <location>
        <begin position="58"/>
        <end position="91"/>
    </location>
</feature>
<dbReference type="PROSITE" id="PS50005">
    <property type="entry name" value="TPR"/>
    <property type="match status" value="2"/>
</dbReference>
<sequence length="438" mass="47883">MSCEVTEAVGDKVVAPAAEIPESSEALRASGVALANAGHLRAALPLFLAAVALSPNDPQAHSDEGVTWMRLHEYEQSWGAFKRALLLAPSHAVARDNREELRAYLLHHPNGNRIVAADAPRPPPRAPRRREHAVEPLRRASRLPSAAGWWQAPFVLPERRGRARRERAANATALEAALPRLFPRARAEYYPGGMVHAGVKPTFLPLGEALRRVRGAAGRAGKAYLQLNLAPDEWEQLVELVGVREPLFVGGVGGEMGTPATLPGQRCARALTSAGKMRDFHLDTHWRMFVMGGGEGAGMFLHPDTLRTSSWQMQLRGRKRWHLCPGEGGPEAAAHRYCSAADVDTFDPDYSKCPSFKKATCYEGVLSPGEVLFYPEDYWHQTQGLDEGNAAISGTLVTPSNRKLVAQELQKECAGANRIIPRGSSLCDPLSVCIQEWQ</sequence>
<dbReference type="SUPFAM" id="SSF48452">
    <property type="entry name" value="TPR-like"/>
    <property type="match status" value="1"/>
</dbReference>
<evidence type="ECO:0000259" key="3">
    <source>
        <dbReference type="PROSITE" id="PS51184"/>
    </source>
</evidence>
<feature type="region of interest" description="Disordered" evidence="2">
    <location>
        <begin position="114"/>
        <end position="137"/>
    </location>
</feature>
<feature type="repeat" description="TPR" evidence="1">
    <location>
        <begin position="24"/>
        <end position="57"/>
    </location>
</feature>
<dbReference type="AlphaFoldDB" id="A0AB34IEX5"/>
<dbReference type="Pfam" id="PF13621">
    <property type="entry name" value="Cupin_8"/>
    <property type="match status" value="1"/>
</dbReference>
<dbReference type="Gene3D" id="1.25.40.10">
    <property type="entry name" value="Tetratricopeptide repeat domain"/>
    <property type="match status" value="1"/>
</dbReference>
<dbReference type="InterPro" id="IPR050910">
    <property type="entry name" value="JMJD6_ArgDemeth/LysHydrox"/>
</dbReference>
<evidence type="ECO:0000313" key="4">
    <source>
        <dbReference type="EMBL" id="KAL1496394.1"/>
    </source>
</evidence>
<evidence type="ECO:0000256" key="1">
    <source>
        <dbReference type="PROSITE-ProRule" id="PRU00339"/>
    </source>
</evidence>
<dbReference type="SMART" id="SM00028">
    <property type="entry name" value="TPR"/>
    <property type="match status" value="2"/>
</dbReference>
<evidence type="ECO:0000256" key="2">
    <source>
        <dbReference type="SAM" id="MobiDB-lite"/>
    </source>
</evidence>
<dbReference type="InterPro" id="IPR003347">
    <property type="entry name" value="JmjC_dom"/>
</dbReference>
<name>A0AB34IEX5_PRYPA</name>
<organism evidence="4 5">
    <name type="scientific">Prymnesium parvum</name>
    <name type="common">Toxic golden alga</name>
    <dbReference type="NCBI Taxonomy" id="97485"/>
    <lineage>
        <taxon>Eukaryota</taxon>
        <taxon>Haptista</taxon>
        <taxon>Haptophyta</taxon>
        <taxon>Prymnesiophyceae</taxon>
        <taxon>Prymnesiales</taxon>
        <taxon>Prymnesiaceae</taxon>
        <taxon>Prymnesium</taxon>
    </lineage>
</organism>
<dbReference type="InterPro" id="IPR019734">
    <property type="entry name" value="TPR_rpt"/>
</dbReference>
<protein>
    <recommendedName>
        <fullName evidence="3">JmjC domain-containing protein</fullName>
    </recommendedName>
</protein>
<comment type="caution">
    <text evidence="4">The sequence shown here is derived from an EMBL/GenBank/DDBJ whole genome shotgun (WGS) entry which is preliminary data.</text>
</comment>
<dbReference type="SUPFAM" id="SSF51197">
    <property type="entry name" value="Clavaminate synthase-like"/>
    <property type="match status" value="1"/>
</dbReference>
<dbReference type="Proteomes" id="UP001515480">
    <property type="component" value="Unassembled WGS sequence"/>
</dbReference>
<evidence type="ECO:0000313" key="5">
    <source>
        <dbReference type="Proteomes" id="UP001515480"/>
    </source>
</evidence>